<accession>H7EK45</accession>
<gene>
    <name evidence="3" type="ORF">TresaDRAFT_1468</name>
</gene>
<comment type="caution">
    <text evidence="3">The sequence shown here is derived from an EMBL/GenBank/DDBJ whole genome shotgun (WGS) entry which is preliminary data.</text>
</comment>
<keyword evidence="2" id="KW-0732">Signal</keyword>
<evidence type="ECO:0000313" key="4">
    <source>
        <dbReference type="Proteomes" id="UP000003571"/>
    </source>
</evidence>
<evidence type="ECO:0000313" key="3">
    <source>
        <dbReference type="EMBL" id="EIC02132.1"/>
    </source>
</evidence>
<keyword evidence="4" id="KW-1185">Reference proteome</keyword>
<evidence type="ECO:0000256" key="2">
    <source>
        <dbReference type="SAM" id="SignalP"/>
    </source>
</evidence>
<sequence length="226" mass="25906">MKRKIIAILGIIFLTNSAFAAQGMSSWAGPGEVQNPDTYRPPKKKTEPKKAEKKEPEKTVQPAQTKQETPKAETKKPEAAPQPKKTATDEYSRSVGNLNISVDTFEADKKAIMAMISELSVIMKEKNYAAWTRYIDQESKTYWSKSGNLKKAQNRMPVKGIQLKTLQDYFKYIFVPARQKSQITEIRYESDSYVKAVEVQEDQDLIYYFFKKINGKWLVHIPQLDA</sequence>
<feature type="region of interest" description="Disordered" evidence="1">
    <location>
        <begin position="27"/>
        <end position="91"/>
    </location>
</feature>
<reference evidence="3 4" key="1">
    <citation type="submission" date="2011-09" db="EMBL/GenBank/DDBJ databases">
        <title>The draft genome of Treponema saccharophilum DSM 2985.</title>
        <authorList>
            <consortium name="US DOE Joint Genome Institute (JGI-PGF)"/>
            <person name="Lucas S."/>
            <person name="Copeland A."/>
            <person name="Lapidus A."/>
            <person name="Glavina del Rio T."/>
            <person name="Dalin E."/>
            <person name="Tice H."/>
            <person name="Bruce D."/>
            <person name="Goodwin L."/>
            <person name="Pitluck S."/>
            <person name="Peters L."/>
            <person name="Kyrpides N."/>
            <person name="Mavromatis K."/>
            <person name="Ivanova N."/>
            <person name="Markowitz V."/>
            <person name="Cheng J.-F."/>
            <person name="Hugenholtz P."/>
            <person name="Woyke T."/>
            <person name="Wu D."/>
            <person name="Gronow S."/>
            <person name="Wellnitz S."/>
            <person name="Brambilla E."/>
            <person name="Klenk H.-P."/>
            <person name="Eisen J.A."/>
        </authorList>
    </citation>
    <scope>NUCLEOTIDE SEQUENCE [LARGE SCALE GENOMIC DNA]</scope>
    <source>
        <strain evidence="3 4">DSM 2985</strain>
    </source>
</reference>
<name>H7EK45_9SPIR</name>
<dbReference type="Proteomes" id="UP000003571">
    <property type="component" value="Unassembled WGS sequence"/>
</dbReference>
<feature type="compositionally biased region" description="Basic and acidic residues" evidence="1">
    <location>
        <begin position="68"/>
        <end position="78"/>
    </location>
</feature>
<dbReference type="OrthoDB" id="359246at2"/>
<dbReference type="RefSeq" id="WP_002703840.1">
    <property type="nucleotide sequence ID" value="NZ_AGRW01000043.1"/>
</dbReference>
<evidence type="ECO:0000256" key="1">
    <source>
        <dbReference type="SAM" id="MobiDB-lite"/>
    </source>
</evidence>
<feature type="chain" id="PRO_5003608744" evidence="2">
    <location>
        <begin position="21"/>
        <end position="226"/>
    </location>
</feature>
<dbReference type="EMBL" id="AGRW01000043">
    <property type="protein sequence ID" value="EIC02132.1"/>
    <property type="molecule type" value="Genomic_DNA"/>
</dbReference>
<dbReference type="AlphaFoldDB" id="H7EK45"/>
<organism evidence="3 4">
    <name type="scientific">Treponema saccharophilum DSM 2985</name>
    <dbReference type="NCBI Taxonomy" id="907348"/>
    <lineage>
        <taxon>Bacteria</taxon>
        <taxon>Pseudomonadati</taxon>
        <taxon>Spirochaetota</taxon>
        <taxon>Spirochaetia</taxon>
        <taxon>Spirochaetales</taxon>
        <taxon>Treponemataceae</taxon>
        <taxon>Treponema</taxon>
    </lineage>
</organism>
<feature type="signal peptide" evidence="2">
    <location>
        <begin position="1"/>
        <end position="20"/>
    </location>
</feature>
<dbReference type="STRING" id="907348.TresaDRAFT_1468"/>
<proteinExistence type="predicted"/>
<feature type="compositionally biased region" description="Basic and acidic residues" evidence="1">
    <location>
        <begin position="44"/>
        <end position="58"/>
    </location>
</feature>
<dbReference type="eggNOG" id="ENOG503450S">
    <property type="taxonomic scope" value="Bacteria"/>
</dbReference>
<dbReference type="PATRIC" id="fig|907348.3.peg.1250"/>
<protein>
    <submittedName>
        <fullName evidence="3">Uncharacterized protein</fullName>
    </submittedName>
</protein>